<feature type="transmembrane region" description="Helical" evidence="3">
    <location>
        <begin position="1723"/>
        <end position="1741"/>
    </location>
</feature>
<feature type="transmembrane region" description="Helical" evidence="3">
    <location>
        <begin position="594"/>
        <end position="612"/>
    </location>
</feature>
<feature type="transmembrane region" description="Helical" evidence="3">
    <location>
        <begin position="568"/>
        <end position="588"/>
    </location>
</feature>
<feature type="coiled-coil region" evidence="1">
    <location>
        <begin position="33"/>
        <end position="67"/>
    </location>
</feature>
<feature type="compositionally biased region" description="Low complexity" evidence="2">
    <location>
        <begin position="219"/>
        <end position="229"/>
    </location>
</feature>
<feature type="transmembrane region" description="Helical" evidence="3">
    <location>
        <begin position="310"/>
        <end position="333"/>
    </location>
</feature>
<feature type="transmembrane region" description="Helical" evidence="3">
    <location>
        <begin position="1395"/>
        <end position="1412"/>
    </location>
</feature>
<feature type="compositionally biased region" description="Low complexity" evidence="2">
    <location>
        <begin position="484"/>
        <end position="501"/>
    </location>
</feature>
<keyword evidence="5" id="KW-1185">Reference proteome</keyword>
<keyword evidence="3" id="KW-0812">Transmembrane</keyword>
<comment type="caution">
    <text evidence="4">The sequence shown here is derived from an EMBL/GenBank/DDBJ whole genome shotgun (WGS) entry which is preliminary data.</text>
</comment>
<feature type="transmembrane region" description="Helical" evidence="3">
    <location>
        <begin position="1485"/>
        <end position="1503"/>
    </location>
</feature>
<accession>A0ABX0XZM6</accession>
<feature type="transmembrane region" description="Helical" evidence="3">
    <location>
        <begin position="1509"/>
        <end position="1526"/>
    </location>
</feature>
<feature type="transmembrane region" description="Helical" evidence="3">
    <location>
        <begin position="698"/>
        <end position="715"/>
    </location>
</feature>
<feature type="transmembrane region" description="Helical" evidence="3">
    <location>
        <begin position="1560"/>
        <end position="1580"/>
    </location>
</feature>
<feature type="transmembrane region" description="Helical" evidence="3">
    <location>
        <begin position="1179"/>
        <end position="1203"/>
    </location>
</feature>
<dbReference type="RefSeq" id="WP_167926413.1">
    <property type="nucleotide sequence ID" value="NZ_JAATVY010000012.1"/>
</dbReference>
<keyword evidence="3" id="KW-1133">Transmembrane helix</keyword>
<feature type="transmembrane region" description="Helical" evidence="3">
    <location>
        <begin position="1447"/>
        <end position="1465"/>
    </location>
</feature>
<feature type="transmembrane region" description="Helical" evidence="3">
    <location>
        <begin position="954"/>
        <end position="974"/>
    </location>
</feature>
<feature type="transmembrane region" description="Helical" evidence="3">
    <location>
        <begin position="1263"/>
        <end position="1284"/>
    </location>
</feature>
<feature type="compositionally biased region" description="Low complexity" evidence="2">
    <location>
        <begin position="114"/>
        <end position="140"/>
    </location>
</feature>
<dbReference type="Proteomes" id="UP000722989">
    <property type="component" value="Unassembled WGS sequence"/>
</dbReference>
<feature type="transmembrane region" description="Helical" evidence="3">
    <location>
        <begin position="1333"/>
        <end position="1362"/>
    </location>
</feature>
<dbReference type="EMBL" id="JAATVY010000012">
    <property type="protein sequence ID" value="NJC71503.1"/>
    <property type="molecule type" value="Genomic_DNA"/>
</dbReference>
<evidence type="ECO:0000256" key="3">
    <source>
        <dbReference type="SAM" id="Phobius"/>
    </source>
</evidence>
<feature type="region of interest" description="Disordered" evidence="2">
    <location>
        <begin position="77"/>
        <end position="251"/>
    </location>
</feature>
<proteinExistence type="predicted"/>
<dbReference type="NCBIfam" id="NF047321">
    <property type="entry name" value="SCO7613_CTERM"/>
    <property type="match status" value="1"/>
</dbReference>
<gene>
    <name evidence="4" type="ORF">HC031_17520</name>
</gene>
<feature type="transmembrane region" description="Helical" evidence="3">
    <location>
        <begin position="624"/>
        <end position="645"/>
    </location>
</feature>
<feature type="transmembrane region" description="Helical" evidence="3">
    <location>
        <begin position="665"/>
        <end position="691"/>
    </location>
</feature>
<protein>
    <submittedName>
        <fullName evidence="4">Permease</fullName>
    </submittedName>
</protein>
<feature type="transmembrane region" description="Helical" evidence="3">
    <location>
        <begin position="1667"/>
        <end position="1686"/>
    </location>
</feature>
<feature type="transmembrane region" description="Helical" evidence="3">
    <location>
        <begin position="840"/>
        <end position="858"/>
    </location>
</feature>
<feature type="transmembrane region" description="Helical" evidence="3">
    <location>
        <begin position="1770"/>
        <end position="1793"/>
    </location>
</feature>
<feature type="transmembrane region" description="Helical" evidence="3">
    <location>
        <begin position="1117"/>
        <end position="1137"/>
    </location>
</feature>
<reference evidence="4 5" key="1">
    <citation type="submission" date="2020-03" db="EMBL/GenBank/DDBJ databases">
        <title>WGS of the type strain of Planosporangium spp.</title>
        <authorList>
            <person name="Thawai C."/>
        </authorList>
    </citation>
    <scope>NUCLEOTIDE SEQUENCE [LARGE SCALE GENOMIC DNA]</scope>
    <source>
        <strain evidence="4 5">TBRC 5610</strain>
    </source>
</reference>
<feature type="transmembrane region" description="Helical" evidence="3">
    <location>
        <begin position="1616"/>
        <end position="1632"/>
    </location>
</feature>
<feature type="transmembrane region" description="Helical" evidence="3">
    <location>
        <begin position="1090"/>
        <end position="1110"/>
    </location>
</feature>
<feature type="transmembrane region" description="Helical" evidence="3">
    <location>
        <begin position="1064"/>
        <end position="1084"/>
    </location>
</feature>
<feature type="region of interest" description="Disordered" evidence="2">
    <location>
        <begin position="437"/>
        <end position="501"/>
    </location>
</feature>
<feature type="compositionally biased region" description="Pro residues" evidence="2">
    <location>
        <begin position="155"/>
        <end position="192"/>
    </location>
</feature>
<feature type="transmembrane region" description="Helical" evidence="3">
    <location>
        <begin position="1698"/>
        <end position="1717"/>
    </location>
</feature>
<evidence type="ECO:0000256" key="1">
    <source>
        <dbReference type="SAM" id="Coils"/>
    </source>
</evidence>
<feature type="transmembrane region" description="Helical" evidence="3">
    <location>
        <begin position="1748"/>
        <end position="1764"/>
    </location>
</feature>
<feature type="transmembrane region" description="Helical" evidence="3">
    <location>
        <begin position="1424"/>
        <end position="1441"/>
    </location>
</feature>
<feature type="transmembrane region" description="Helical" evidence="3">
    <location>
        <begin position="1032"/>
        <end position="1052"/>
    </location>
</feature>
<evidence type="ECO:0000256" key="2">
    <source>
        <dbReference type="SAM" id="MobiDB-lite"/>
    </source>
</evidence>
<feature type="transmembrane region" description="Helical" evidence="3">
    <location>
        <begin position="1237"/>
        <end position="1257"/>
    </location>
</feature>
<feature type="transmembrane region" description="Helical" evidence="3">
    <location>
        <begin position="1592"/>
        <end position="1610"/>
    </location>
</feature>
<feature type="transmembrane region" description="Helical" evidence="3">
    <location>
        <begin position="769"/>
        <end position="788"/>
    </location>
</feature>
<feature type="transmembrane region" description="Helical" evidence="3">
    <location>
        <begin position="870"/>
        <end position="887"/>
    </location>
</feature>
<feature type="transmembrane region" description="Helical" evidence="3">
    <location>
        <begin position="808"/>
        <end position="828"/>
    </location>
</feature>
<feature type="transmembrane region" description="Helical" evidence="3">
    <location>
        <begin position="540"/>
        <end position="561"/>
    </location>
</feature>
<feature type="transmembrane region" description="Helical" evidence="3">
    <location>
        <begin position="1143"/>
        <end position="1167"/>
    </location>
</feature>
<evidence type="ECO:0000313" key="4">
    <source>
        <dbReference type="EMBL" id="NJC71503.1"/>
    </source>
</evidence>
<name>A0ABX0XZM6_9ACTN</name>
<feature type="transmembrane region" description="Helical" evidence="3">
    <location>
        <begin position="1209"/>
        <end position="1230"/>
    </location>
</feature>
<feature type="transmembrane region" description="Helical" evidence="3">
    <location>
        <begin position="986"/>
        <end position="1012"/>
    </location>
</feature>
<feature type="transmembrane region" description="Helical" evidence="3">
    <location>
        <begin position="284"/>
        <end position="303"/>
    </location>
</feature>
<evidence type="ECO:0000313" key="5">
    <source>
        <dbReference type="Proteomes" id="UP000722989"/>
    </source>
</evidence>
<keyword evidence="1" id="KW-0175">Coiled coil</keyword>
<keyword evidence="3" id="KW-0472">Membrane</keyword>
<feature type="transmembrane region" description="Helical" evidence="3">
    <location>
        <begin position="513"/>
        <end position="534"/>
    </location>
</feature>
<sequence>MDTYQCPVCGGTVTREDGCRGCGRPYDRDVAALALFKRTVAALEAKKRQYEKDQLQLKAQLAHASAQRDSLARLVREKFDRESGGRGSTRSLRGRFARRGERAPTAAPPPPAPTSYGAGYPPEPGPAAAEAPVTEAPTTESPQRTSTRPDQPSSPWTPPPPRKPPSARTPPQTPPQPPPSAGTPPGGAPPSRPRASGGGHPPRRPGDLPPAIAARLPGVLAQAQPQARVRAPKRPRPPTTAPGRLGGAETSTATSQSAVLVVGGLLLAGAAVVLAVFGSGGLGAPARVALLTLATAILLMLPVQLARRGLVATAETLASVGLLMVLLDGYVAWSLGLLGASLLPTPVYFGFVCLATALIATAYRGASHLIAPRYATVGVLQPVLPLLGYEWIHGPTGWGLALAGVAALDLALGISLTRPGRFAALAGFVTPVNLRVSRRPAPEPEPEPLDPTAPPVRPESAPEEPDDVKTPAGFAERRERPARVRPQPVRPRLSPTAAAQPPEAPAILRDATWVLFTLAYGASLAYASAALMSTTALAPAVRAALVLLLAAGIGLAGALAWRRNPLPDLTGALATLAVIGAVTRVGMITLPGRGLLFASLAVAAAAVIVPLLPERARYGPRLAGGAAAAVTALVLIGKAGPAIAAPIQAARPWWRADLSRYAGRIAAAAGPSGWQLVLAGALLTLAVALALRGAIRTNAALAGGVLTLLTLPAAWHLGWEATPGVLALAAIAFGAGGLTARDEDSANGFVAAAGALGGYATLASLTHPAVTALTLAALTLGGFTIATLRPPRTDPEAELAGQRVGDWAAGGAAFALPGAVCAGFDALVRESVIPSAGASFVLAGGFVAVSGTLGYAAIRMLAGRPNSRPLLLGTSLGAFAVALGSLVAHGTTVVDMAVSALLAASSVLLWKAPSLGSRGVFGQDLDGRDLAAAAVTASATAALARVLALAVPGIGLVTTAVLVLSVAIVVRSMPPRQRRGPITGELLIGAVITVASGVAAVGAGAGVIDAATPVWHAALGPAWLRTAEQYDLYGWQPPVALLLIALAAVIVVPSPRRQGTAAAVWPRDGVVAVAVALAAVAAPVAFGLTWWSPIVIGLLTVVALGVSGCLADLPRVAYIRSAVAAAVALYTVAASLTRPAATAAALVSLTFVGVAVAALAGVLLAEARTPTARVRRSHLVPVGGGASAAAVLSLTGAAAAVAAGAYRPAPVVLVSALAALSLALTVAGLTCWRTPGFLPFVTAAIGIASSVIALAALPHRLPVGVYGATGALLGVLAELLRVAAVRRVGWRPEDGWQPVEDWSPGRGWQLDRWIPGRGWFAIRRWRPASQDTGFGAGAAAASAIPAVIAIASVALPLVAALFGPYHFALHPWRSTLSESGDLSPFNGWKAHGTDVIAMAVLTFAAALAAIGLGGSRGTMANRTVAVVVPGIGLTMLLVPAGTGHGSLQAGFALLVTTLCGLSLALTVPPDPDSVANGRLRLARRLVFALAVLATFAGQLGSLATRSMTIQALAGSVVVGAVAAVWGRYPLARILGWYVAVGAAQLLAVAASLASGYPPRWATFPLLGVCAVAIAIAATLPRWHPTVSTEIEIMIIEASAYLGMGGALILTAGALRYTALACTALGAILGLAASRPNRPEKYRQLLIFSAAAAEVIGVWLLMSTGRVALPEAYSLPFAVFALLVGVLELQRRPDLGSWLAYGPALIAGFLPSIALVLMTDTAPLRRVLVIVAGVLTLAVGSVRRQKAPVVVGSVVTATATLHELLRLSAMLPWWVLLMLFGAAGALLIGLGATYEKRRRNVSRLRGALNRLR</sequence>
<feature type="transmembrane region" description="Helical" evidence="3">
    <location>
        <begin position="1533"/>
        <end position="1554"/>
    </location>
</feature>
<dbReference type="InterPro" id="IPR058062">
    <property type="entry name" value="SCO7613_C"/>
</dbReference>
<organism evidence="4 5">
    <name type="scientific">Planosporangium thailandense</name>
    <dbReference type="NCBI Taxonomy" id="765197"/>
    <lineage>
        <taxon>Bacteria</taxon>
        <taxon>Bacillati</taxon>
        <taxon>Actinomycetota</taxon>
        <taxon>Actinomycetes</taxon>
        <taxon>Micromonosporales</taxon>
        <taxon>Micromonosporaceae</taxon>
        <taxon>Planosporangium</taxon>
    </lineage>
</organism>
<feature type="transmembrane region" description="Helical" evidence="3">
    <location>
        <begin position="345"/>
        <end position="363"/>
    </location>
</feature>
<feature type="transmembrane region" description="Helical" evidence="3">
    <location>
        <begin position="258"/>
        <end position="278"/>
    </location>
</feature>
<feature type="transmembrane region" description="Helical" evidence="3">
    <location>
        <begin position="1644"/>
        <end position="1661"/>
    </location>
</feature>